<dbReference type="EMBL" id="JAQQWE010000008">
    <property type="protein sequence ID" value="KAK7943151.1"/>
    <property type="molecule type" value="Genomic_DNA"/>
</dbReference>
<dbReference type="Proteomes" id="UP001391051">
    <property type="component" value="Unassembled WGS sequence"/>
</dbReference>
<gene>
    <name evidence="2" type="ORF">PG986_012264</name>
</gene>
<keyword evidence="3" id="KW-1185">Reference proteome</keyword>
<evidence type="ECO:0000313" key="2">
    <source>
        <dbReference type="EMBL" id="KAK7943151.1"/>
    </source>
</evidence>
<accession>A0ABR1PZH4</accession>
<feature type="region of interest" description="Disordered" evidence="1">
    <location>
        <begin position="1"/>
        <end position="45"/>
    </location>
</feature>
<feature type="compositionally biased region" description="Low complexity" evidence="1">
    <location>
        <begin position="30"/>
        <end position="42"/>
    </location>
</feature>
<evidence type="ECO:0000313" key="3">
    <source>
        <dbReference type="Proteomes" id="UP001391051"/>
    </source>
</evidence>
<dbReference type="RefSeq" id="XP_066695182.1">
    <property type="nucleotide sequence ID" value="XM_066848486.1"/>
</dbReference>
<proteinExistence type="predicted"/>
<comment type="caution">
    <text evidence="2">The sequence shown here is derived from an EMBL/GenBank/DDBJ whole genome shotgun (WGS) entry which is preliminary data.</text>
</comment>
<evidence type="ECO:0000256" key="1">
    <source>
        <dbReference type="SAM" id="MobiDB-lite"/>
    </source>
</evidence>
<dbReference type="GeneID" id="92081548"/>
<sequence>MLTVRDSADGIDGSVRNVTNCTDGPIGNTADSSDSSISHIADGPYGAVGHTYSCRSLWHRGREAESDQRREDEEGEAMHIQQANTEL</sequence>
<feature type="compositionally biased region" description="Basic and acidic residues" evidence="1">
    <location>
        <begin position="60"/>
        <end position="72"/>
    </location>
</feature>
<feature type="region of interest" description="Disordered" evidence="1">
    <location>
        <begin position="60"/>
        <end position="87"/>
    </location>
</feature>
<reference evidence="2 3" key="1">
    <citation type="submission" date="2023-01" db="EMBL/GenBank/DDBJ databases">
        <title>Analysis of 21 Apiospora genomes using comparative genomics revels a genus with tremendous synthesis potential of carbohydrate active enzymes and secondary metabolites.</title>
        <authorList>
            <person name="Sorensen T."/>
        </authorList>
    </citation>
    <scope>NUCLEOTIDE SEQUENCE [LARGE SCALE GENOMIC DNA]</scope>
    <source>
        <strain evidence="2 3">CBS 24483</strain>
    </source>
</reference>
<name>A0ABR1PZH4_9PEZI</name>
<organism evidence="2 3">
    <name type="scientific">Apiospora aurea</name>
    <dbReference type="NCBI Taxonomy" id="335848"/>
    <lineage>
        <taxon>Eukaryota</taxon>
        <taxon>Fungi</taxon>
        <taxon>Dikarya</taxon>
        <taxon>Ascomycota</taxon>
        <taxon>Pezizomycotina</taxon>
        <taxon>Sordariomycetes</taxon>
        <taxon>Xylariomycetidae</taxon>
        <taxon>Amphisphaeriales</taxon>
        <taxon>Apiosporaceae</taxon>
        <taxon>Apiospora</taxon>
    </lineage>
</organism>
<protein>
    <submittedName>
        <fullName evidence="2">Uncharacterized protein</fullName>
    </submittedName>
</protein>